<name>A0A7S0FKK4_9STRA</name>
<sequence length="128" mass="13922">MGSTLSSAAGGGGKCPMHSSSGVEHFVLLKVKADATDEQTQAMIDGVNALIGIEGVISVSIGKIFVEDWMADRTKKHNFALRVRLKNKEALRRYQEDEGHKLLLKETIVPILSELPPTAVDFESTLVM</sequence>
<accession>A0A7S0FKK4</accession>
<dbReference type="PANTHER" id="PTHR33178:SF10">
    <property type="entry name" value="STRESS-RESPONSE A_B BARREL DOMAIN-CONTAINING PROTEIN"/>
    <property type="match status" value="1"/>
</dbReference>
<dbReference type="PROSITE" id="PS51502">
    <property type="entry name" value="S_R_A_B_BARREL"/>
    <property type="match status" value="1"/>
</dbReference>
<dbReference type="EMBL" id="HBEJ01004955">
    <property type="protein sequence ID" value="CAD8364322.1"/>
    <property type="molecule type" value="Transcribed_RNA"/>
</dbReference>
<dbReference type="InterPro" id="IPR044662">
    <property type="entry name" value="HS1/DABB1-like"/>
</dbReference>
<proteinExistence type="predicted"/>
<comment type="subunit">
    <text evidence="1">Homodimer.</text>
</comment>
<dbReference type="SMART" id="SM00886">
    <property type="entry name" value="Dabb"/>
    <property type="match status" value="1"/>
</dbReference>
<dbReference type="InterPro" id="IPR011008">
    <property type="entry name" value="Dimeric_a/b-barrel"/>
</dbReference>
<evidence type="ECO:0000256" key="1">
    <source>
        <dbReference type="ARBA" id="ARBA00011738"/>
    </source>
</evidence>
<dbReference type="InterPro" id="IPR013097">
    <property type="entry name" value="Dabb"/>
</dbReference>
<evidence type="ECO:0000313" key="3">
    <source>
        <dbReference type="EMBL" id="CAD8364322.1"/>
    </source>
</evidence>
<protein>
    <recommendedName>
        <fullName evidence="2">Stress-response A/B barrel domain-containing protein</fullName>
    </recommendedName>
</protein>
<dbReference type="AlphaFoldDB" id="A0A7S0FKK4"/>
<dbReference type="Pfam" id="PF07876">
    <property type="entry name" value="Dabb"/>
    <property type="match status" value="1"/>
</dbReference>
<reference evidence="3" key="1">
    <citation type="submission" date="2021-01" db="EMBL/GenBank/DDBJ databases">
        <authorList>
            <person name="Corre E."/>
            <person name="Pelletier E."/>
            <person name="Niang G."/>
            <person name="Scheremetjew M."/>
            <person name="Finn R."/>
            <person name="Kale V."/>
            <person name="Holt S."/>
            <person name="Cochrane G."/>
            <person name="Meng A."/>
            <person name="Brown T."/>
            <person name="Cohen L."/>
        </authorList>
    </citation>
    <scope>NUCLEOTIDE SEQUENCE</scope>
    <source>
        <strain evidence="3">CCMP3303</strain>
    </source>
</reference>
<dbReference type="SUPFAM" id="SSF54909">
    <property type="entry name" value="Dimeric alpha+beta barrel"/>
    <property type="match status" value="1"/>
</dbReference>
<gene>
    <name evidence="3" type="ORF">MPOL1434_LOCUS2890</name>
</gene>
<evidence type="ECO:0000259" key="2">
    <source>
        <dbReference type="PROSITE" id="PS51502"/>
    </source>
</evidence>
<dbReference type="Gene3D" id="3.30.70.100">
    <property type="match status" value="1"/>
</dbReference>
<feature type="domain" description="Stress-response A/B barrel" evidence="2">
    <location>
        <begin position="23"/>
        <end position="128"/>
    </location>
</feature>
<dbReference type="PANTHER" id="PTHR33178">
    <property type="match status" value="1"/>
</dbReference>
<organism evidence="3">
    <name type="scientific">Minutocellus polymorphus</name>
    <dbReference type="NCBI Taxonomy" id="265543"/>
    <lineage>
        <taxon>Eukaryota</taxon>
        <taxon>Sar</taxon>
        <taxon>Stramenopiles</taxon>
        <taxon>Ochrophyta</taxon>
        <taxon>Bacillariophyta</taxon>
        <taxon>Mediophyceae</taxon>
        <taxon>Cymatosirophycidae</taxon>
        <taxon>Cymatosirales</taxon>
        <taxon>Cymatosiraceae</taxon>
        <taxon>Minutocellus</taxon>
    </lineage>
</organism>